<dbReference type="InterPro" id="IPR011251">
    <property type="entry name" value="Luciferase-like_dom"/>
</dbReference>
<keyword evidence="3" id="KW-0560">Oxidoreductase</keyword>
<dbReference type="AlphaFoldDB" id="A0A831THR5"/>
<dbReference type="SUPFAM" id="SSF51679">
    <property type="entry name" value="Bacterial luciferase-like"/>
    <property type="match status" value="1"/>
</dbReference>
<keyword evidence="2" id="KW-0288">FMN</keyword>
<evidence type="ECO:0000256" key="2">
    <source>
        <dbReference type="ARBA" id="ARBA00022643"/>
    </source>
</evidence>
<reference evidence="6" key="1">
    <citation type="journal article" date="2020" name="mSystems">
        <title>Genome- and Community-Level Interaction Insights into Carbon Utilization and Element Cycling Functions of Hydrothermarchaeota in Hydrothermal Sediment.</title>
        <authorList>
            <person name="Zhou Z."/>
            <person name="Liu Y."/>
            <person name="Xu W."/>
            <person name="Pan J."/>
            <person name="Luo Z.H."/>
            <person name="Li M."/>
        </authorList>
    </citation>
    <scope>NUCLEOTIDE SEQUENCE [LARGE SCALE GENOMIC DNA]</scope>
    <source>
        <strain evidence="6">SpSt-210</strain>
    </source>
</reference>
<accession>A0A831THR5</accession>
<keyword evidence="4" id="KW-0503">Monooxygenase</keyword>
<dbReference type="InterPro" id="IPR050172">
    <property type="entry name" value="SsuD_RutA_monooxygenase"/>
</dbReference>
<name>A0A831THR5_9BACT</name>
<dbReference type="Gene3D" id="3.20.20.30">
    <property type="entry name" value="Luciferase-like domain"/>
    <property type="match status" value="1"/>
</dbReference>
<dbReference type="InterPro" id="IPR036661">
    <property type="entry name" value="Luciferase-like_sf"/>
</dbReference>
<keyword evidence="1" id="KW-0285">Flavoprotein</keyword>
<protein>
    <submittedName>
        <fullName evidence="6">LLM class flavin-dependent oxidoreductase</fullName>
    </submittedName>
</protein>
<comment type="caution">
    <text evidence="6">The sequence shown here is derived from an EMBL/GenBank/DDBJ whole genome shotgun (WGS) entry which is preliminary data.</text>
</comment>
<evidence type="ECO:0000256" key="4">
    <source>
        <dbReference type="ARBA" id="ARBA00023033"/>
    </source>
</evidence>
<dbReference type="PANTHER" id="PTHR42847:SF4">
    <property type="entry name" value="ALKANESULFONATE MONOOXYGENASE-RELATED"/>
    <property type="match status" value="1"/>
</dbReference>
<evidence type="ECO:0000256" key="3">
    <source>
        <dbReference type="ARBA" id="ARBA00023002"/>
    </source>
</evidence>
<evidence type="ECO:0000256" key="1">
    <source>
        <dbReference type="ARBA" id="ARBA00022630"/>
    </source>
</evidence>
<evidence type="ECO:0000313" key="6">
    <source>
        <dbReference type="EMBL" id="HEG92314.1"/>
    </source>
</evidence>
<dbReference type="EMBL" id="DSIY01000300">
    <property type="protein sequence ID" value="HEG92314.1"/>
    <property type="molecule type" value="Genomic_DNA"/>
</dbReference>
<dbReference type="GO" id="GO:0008726">
    <property type="term" value="F:alkanesulfonate monooxygenase activity"/>
    <property type="evidence" value="ECO:0007669"/>
    <property type="project" value="TreeGrafter"/>
</dbReference>
<sequence>MKYGFLIPTGDPLAIAELAREAELAGWDGVFYWDGIYIGDFETYDPWVVMAAMAMKTEQVRIGAIVTPPARRRPWKLARETLTLDHLSGGRLVLAVGLGALDDGGFSKVGEPTDRRVRARMLDESLEILAGLWSGKPFAYQGEFYRFTEMTFLPQPVQRPRIPIWVVGAWPSRRSMDRALRYDGLLAAAIGATPEGLPGVTPETIRAIRNYVDARGDQQSPFEIIHEGMSPGDDPAQAASIVRPFAEAGATWWIESRWLPPNEPPDLLRRIRQGPPRID</sequence>
<dbReference type="GO" id="GO:0046306">
    <property type="term" value="P:alkanesulfonate catabolic process"/>
    <property type="evidence" value="ECO:0007669"/>
    <property type="project" value="TreeGrafter"/>
</dbReference>
<feature type="domain" description="Luciferase-like" evidence="5">
    <location>
        <begin position="14"/>
        <end position="246"/>
    </location>
</feature>
<proteinExistence type="predicted"/>
<dbReference type="Pfam" id="PF00296">
    <property type="entry name" value="Bac_luciferase"/>
    <property type="match status" value="1"/>
</dbReference>
<evidence type="ECO:0000259" key="5">
    <source>
        <dbReference type="Pfam" id="PF00296"/>
    </source>
</evidence>
<gene>
    <name evidence="6" type="ORF">ENP34_12910</name>
</gene>
<dbReference type="PANTHER" id="PTHR42847">
    <property type="entry name" value="ALKANESULFONATE MONOOXYGENASE"/>
    <property type="match status" value="1"/>
</dbReference>
<organism evidence="6">
    <name type="scientific">Thermorudis peleae</name>
    <dbReference type="NCBI Taxonomy" id="1382356"/>
    <lineage>
        <taxon>Bacteria</taxon>
        <taxon>Pseudomonadati</taxon>
        <taxon>Thermomicrobiota</taxon>
        <taxon>Thermomicrobia</taxon>
        <taxon>Thermomicrobia incertae sedis</taxon>
        <taxon>Thermorudis</taxon>
    </lineage>
</organism>